<organism evidence="13 14">
    <name type="scientific">Mycoplasmopsis verecunda</name>
    <dbReference type="NCBI Taxonomy" id="171291"/>
    <lineage>
        <taxon>Bacteria</taxon>
        <taxon>Bacillati</taxon>
        <taxon>Mycoplasmatota</taxon>
        <taxon>Mycoplasmoidales</taxon>
        <taxon>Metamycoplasmataceae</taxon>
        <taxon>Mycoplasmopsis</taxon>
    </lineage>
</organism>
<dbReference type="EC" id="3.1.26.4" evidence="11"/>
<dbReference type="STRING" id="171291.SAMN02745154_00278"/>
<comment type="subcellular location">
    <subcellularLocation>
        <location evidence="3">Cytoplasm</location>
    </subcellularLocation>
</comment>
<keyword evidence="5" id="KW-0963">Cytoplasm</keyword>
<dbReference type="Pfam" id="PF01351">
    <property type="entry name" value="RNase_HII"/>
    <property type="match status" value="1"/>
</dbReference>
<dbReference type="RefSeq" id="WP_078747023.1">
    <property type="nucleotide sequence ID" value="NZ_CP137850.1"/>
</dbReference>
<evidence type="ECO:0000256" key="11">
    <source>
        <dbReference type="RuleBase" id="RU003515"/>
    </source>
</evidence>
<dbReference type="GO" id="GO:0046872">
    <property type="term" value="F:metal ion binding"/>
    <property type="evidence" value="ECO:0007669"/>
    <property type="project" value="UniProtKB-KW"/>
</dbReference>
<evidence type="ECO:0000256" key="6">
    <source>
        <dbReference type="ARBA" id="ARBA00022722"/>
    </source>
</evidence>
<keyword evidence="6 10" id="KW-0540">Nuclease</keyword>
<dbReference type="AlphaFoldDB" id="A0A1T4L0V8"/>
<protein>
    <recommendedName>
        <fullName evidence="11">Ribonuclease</fullName>
        <ecNumber evidence="11">3.1.26.4</ecNumber>
    </recommendedName>
</protein>
<dbReference type="InterPro" id="IPR001352">
    <property type="entry name" value="RNase_HII/HIII"/>
</dbReference>
<comment type="function">
    <text evidence="2 11">Endonuclease that specifically degrades the RNA of RNA-DNA hybrids.</text>
</comment>
<dbReference type="CDD" id="cd06590">
    <property type="entry name" value="RNase_HII_bacteria_HIII_like"/>
    <property type="match status" value="1"/>
</dbReference>
<evidence type="ECO:0000256" key="10">
    <source>
        <dbReference type="PROSITE-ProRule" id="PRU01319"/>
    </source>
</evidence>
<dbReference type="GO" id="GO:0003723">
    <property type="term" value="F:RNA binding"/>
    <property type="evidence" value="ECO:0007669"/>
    <property type="project" value="UniProtKB-UniRule"/>
</dbReference>
<evidence type="ECO:0000256" key="3">
    <source>
        <dbReference type="ARBA" id="ARBA00004496"/>
    </source>
</evidence>
<evidence type="ECO:0000313" key="14">
    <source>
        <dbReference type="Proteomes" id="UP000190389"/>
    </source>
</evidence>
<dbReference type="PANTHER" id="PTHR10954:SF23">
    <property type="entry name" value="RIBONUCLEASE"/>
    <property type="match status" value="1"/>
</dbReference>
<keyword evidence="8 10" id="KW-0255">Endonuclease</keyword>
<proteinExistence type="inferred from homology"/>
<evidence type="ECO:0000256" key="5">
    <source>
        <dbReference type="ARBA" id="ARBA00022490"/>
    </source>
</evidence>
<dbReference type="SUPFAM" id="SSF53098">
    <property type="entry name" value="Ribonuclease H-like"/>
    <property type="match status" value="1"/>
</dbReference>
<feature type="binding site" evidence="10">
    <location>
        <position position="22"/>
    </location>
    <ligand>
        <name>a divalent metal cation</name>
        <dbReference type="ChEBI" id="CHEBI:60240"/>
    </ligand>
</feature>
<evidence type="ECO:0000259" key="12">
    <source>
        <dbReference type="PROSITE" id="PS51975"/>
    </source>
</evidence>
<keyword evidence="14" id="KW-1185">Reference proteome</keyword>
<feature type="domain" description="RNase H type-2" evidence="12">
    <location>
        <begin position="16"/>
        <end position="232"/>
    </location>
</feature>
<feature type="binding site" evidence="10">
    <location>
        <position position="23"/>
    </location>
    <ligand>
        <name>a divalent metal cation</name>
        <dbReference type="ChEBI" id="CHEBI:60240"/>
    </ligand>
</feature>
<feature type="binding site" evidence="10">
    <location>
        <position position="128"/>
    </location>
    <ligand>
        <name>a divalent metal cation</name>
        <dbReference type="ChEBI" id="CHEBI:60240"/>
    </ligand>
</feature>
<evidence type="ECO:0000256" key="1">
    <source>
        <dbReference type="ARBA" id="ARBA00000077"/>
    </source>
</evidence>
<dbReference type="InterPro" id="IPR012337">
    <property type="entry name" value="RNaseH-like_sf"/>
</dbReference>
<dbReference type="Proteomes" id="UP000190389">
    <property type="component" value="Unassembled WGS sequence"/>
</dbReference>
<dbReference type="Gene3D" id="3.30.420.10">
    <property type="entry name" value="Ribonuclease H-like superfamily/Ribonuclease H"/>
    <property type="match status" value="1"/>
</dbReference>
<dbReference type="GO" id="GO:0043137">
    <property type="term" value="P:DNA replication, removal of RNA primer"/>
    <property type="evidence" value="ECO:0007669"/>
    <property type="project" value="TreeGrafter"/>
</dbReference>
<gene>
    <name evidence="13" type="ORF">SAMN02745154_00278</name>
</gene>
<dbReference type="InterPro" id="IPR024567">
    <property type="entry name" value="RNase_HII/HIII_dom"/>
</dbReference>
<dbReference type="GO" id="GO:0006298">
    <property type="term" value="P:mismatch repair"/>
    <property type="evidence" value="ECO:0007669"/>
    <property type="project" value="TreeGrafter"/>
</dbReference>
<dbReference type="GO" id="GO:0032299">
    <property type="term" value="C:ribonuclease H2 complex"/>
    <property type="evidence" value="ECO:0007669"/>
    <property type="project" value="TreeGrafter"/>
</dbReference>
<keyword evidence="9 10" id="KW-0378">Hydrolase</keyword>
<evidence type="ECO:0000256" key="2">
    <source>
        <dbReference type="ARBA" id="ARBA00004065"/>
    </source>
</evidence>
<dbReference type="OrthoDB" id="9777935at2"/>
<sequence>MKFLEDDILVSKLVFNEVIGVDETGVGDYFTPLVACAAYVPNKYIKFLMDLGVKDSKKISDTRIMQIAPKLMEIIPYSTYILSQPGFNKLSKDYNNNELKFFAHASALSNLHNHKAKDIENANLIIIDKYSTTNAILKYHSKVFDNNWANLYEFSLPTLLIEKAEDVHISVACASIIARYKLLQYMQNQCKEWNFNFSLGASKKVKEQVRDFALTYGESKLNEVCKLNFKIK</sequence>
<comment type="similarity">
    <text evidence="4">Belongs to the RNase HII family. RnhC subfamily.</text>
</comment>
<comment type="catalytic activity">
    <reaction evidence="1 10 11">
        <text>Endonucleolytic cleavage to 5'-phosphomonoester.</text>
        <dbReference type="EC" id="3.1.26.4"/>
    </reaction>
</comment>
<evidence type="ECO:0000256" key="4">
    <source>
        <dbReference type="ARBA" id="ARBA00008378"/>
    </source>
</evidence>
<keyword evidence="7 10" id="KW-0479">Metal-binding</keyword>
<dbReference type="InterPro" id="IPR036397">
    <property type="entry name" value="RNaseH_sf"/>
</dbReference>
<evidence type="ECO:0000313" key="13">
    <source>
        <dbReference type="EMBL" id="SJZ48283.1"/>
    </source>
</evidence>
<evidence type="ECO:0000256" key="7">
    <source>
        <dbReference type="ARBA" id="ARBA00022723"/>
    </source>
</evidence>
<name>A0A1T4L0V8_9BACT</name>
<dbReference type="GO" id="GO:0005737">
    <property type="term" value="C:cytoplasm"/>
    <property type="evidence" value="ECO:0007669"/>
    <property type="project" value="UniProtKB-SubCell"/>
</dbReference>
<accession>A0A1T4L0V8</accession>
<dbReference type="EMBL" id="FUXF01000006">
    <property type="protein sequence ID" value="SJZ48283.1"/>
    <property type="molecule type" value="Genomic_DNA"/>
</dbReference>
<comment type="cofactor">
    <cofactor evidence="10">
        <name>Mn(2+)</name>
        <dbReference type="ChEBI" id="CHEBI:29035"/>
    </cofactor>
    <cofactor evidence="10">
        <name>Mg(2+)</name>
        <dbReference type="ChEBI" id="CHEBI:18420"/>
    </cofactor>
    <text evidence="10">Manganese or magnesium. Binds 1 divalent metal ion per monomer in the absence of substrate. May bind a second metal ion after substrate binding.</text>
</comment>
<evidence type="ECO:0000256" key="9">
    <source>
        <dbReference type="ARBA" id="ARBA00022801"/>
    </source>
</evidence>
<evidence type="ECO:0000256" key="8">
    <source>
        <dbReference type="ARBA" id="ARBA00022759"/>
    </source>
</evidence>
<dbReference type="GO" id="GO:0004523">
    <property type="term" value="F:RNA-DNA hybrid ribonuclease activity"/>
    <property type="evidence" value="ECO:0007669"/>
    <property type="project" value="UniProtKB-UniRule"/>
</dbReference>
<dbReference type="PROSITE" id="PS51975">
    <property type="entry name" value="RNASE_H_2"/>
    <property type="match status" value="1"/>
</dbReference>
<reference evidence="14" key="1">
    <citation type="submission" date="2017-02" db="EMBL/GenBank/DDBJ databases">
        <authorList>
            <person name="Varghese N."/>
            <person name="Submissions S."/>
        </authorList>
    </citation>
    <scope>NUCLEOTIDE SEQUENCE [LARGE SCALE GENOMIC DNA]</scope>
    <source>
        <strain evidence="14">ATCC 27862</strain>
    </source>
</reference>
<dbReference type="PANTHER" id="PTHR10954">
    <property type="entry name" value="RIBONUCLEASE H2 SUBUNIT A"/>
    <property type="match status" value="1"/>
</dbReference>